<evidence type="ECO:0000259" key="3">
    <source>
        <dbReference type="PROSITE" id="PS51168"/>
    </source>
</evidence>
<dbReference type="EMBL" id="UGVL01000001">
    <property type="protein sequence ID" value="SUE34005.1"/>
    <property type="molecule type" value="Genomic_DNA"/>
</dbReference>
<accession>A0A379MR51</accession>
<dbReference type="PROSITE" id="PS51168">
    <property type="entry name" value="CHORISMATE_MUT_2"/>
    <property type="match status" value="1"/>
</dbReference>
<dbReference type="Pfam" id="PF00793">
    <property type="entry name" value="DAHP_synth_1"/>
    <property type="match status" value="1"/>
</dbReference>
<dbReference type="GO" id="GO:0046417">
    <property type="term" value="P:chorismate metabolic process"/>
    <property type="evidence" value="ECO:0007669"/>
    <property type="project" value="InterPro"/>
</dbReference>
<dbReference type="SMART" id="SM00830">
    <property type="entry name" value="CM_2"/>
    <property type="match status" value="1"/>
</dbReference>
<dbReference type="InterPro" id="IPR006218">
    <property type="entry name" value="DAHP1/KDSA"/>
</dbReference>
<dbReference type="InterPro" id="IPR036979">
    <property type="entry name" value="CM_dom_sf"/>
</dbReference>
<proteinExistence type="predicted"/>
<evidence type="ECO:0000313" key="4">
    <source>
        <dbReference type="EMBL" id="SUE34005.1"/>
    </source>
</evidence>
<keyword evidence="2 4" id="KW-0808">Transferase</keyword>
<dbReference type="InterPro" id="IPR013785">
    <property type="entry name" value="Aldolase_TIM"/>
</dbReference>
<dbReference type="PANTHER" id="PTHR43018">
    <property type="entry name" value="PHOSPHO-2-DEHYDRO-3-DEOXYHEPTONATE ALDOLASE"/>
    <property type="match status" value="1"/>
</dbReference>
<keyword evidence="5" id="KW-1185">Reference proteome</keyword>
<dbReference type="SUPFAM" id="SSF51569">
    <property type="entry name" value="Aldolase"/>
    <property type="match status" value="1"/>
</dbReference>
<dbReference type="STRING" id="880526.GCA_000427365_00223"/>
<protein>
    <recommendedName>
        <fullName evidence="1">chorismate mutase</fullName>
        <ecNumber evidence="1">5.4.99.5</ecNumber>
    </recommendedName>
</protein>
<feature type="domain" description="Chorismate mutase" evidence="3">
    <location>
        <begin position="262"/>
        <end position="353"/>
    </location>
</feature>
<dbReference type="InterPro" id="IPR036263">
    <property type="entry name" value="Chorismate_II_sf"/>
</dbReference>
<dbReference type="GO" id="GO:0004106">
    <property type="term" value="F:chorismate mutase activity"/>
    <property type="evidence" value="ECO:0007669"/>
    <property type="project" value="UniProtKB-EC"/>
</dbReference>
<dbReference type="EC" id="5.4.99.5" evidence="1"/>
<dbReference type="PANTHER" id="PTHR43018:SF1">
    <property type="entry name" value="PROTEIN AROA(G)"/>
    <property type="match status" value="1"/>
</dbReference>
<dbReference type="SUPFAM" id="SSF48600">
    <property type="entry name" value="Chorismate mutase II"/>
    <property type="match status" value="1"/>
</dbReference>
<sequence length="357" mass="40120">METRKFDLKGKRPLIISGPCSAETEEQTLETCRRLAATGAVDVLRAGIWKPRTKPGSFEGVGLPGLSWMAEAKKETGLPIATEVANAKHVEGALEFGVDLLWIGARTTVNPFSVQDIADALRGVDVPVLVKNPMNPDLDLWMGAVQRLQKVGIEKVGLIHRGFSSFGLSKYRNNPMWPLAIEMKMRMPDVPMIGDPSHITGKRELLKEVAQECADLNYDGLIMESHICPDKAWSDAAQQVVPEELAELVRSIVWRKPQVDKPEFQMSLDELRSQIDQYDAELFTLLSKRMDVAEKIGEIKRDNEVMILQSSRWEDVVKRVMANAEDLKLSREFMSILLNSIHMESISRQNKVMNAKK</sequence>
<reference evidence="4 5" key="1">
    <citation type="submission" date="2018-06" db="EMBL/GenBank/DDBJ databases">
        <authorList>
            <consortium name="Pathogen Informatics"/>
            <person name="Doyle S."/>
        </authorList>
    </citation>
    <scope>NUCLEOTIDE SEQUENCE [LARGE SCALE GENOMIC DNA]</scope>
    <source>
        <strain evidence="4 5">NCTC11190</strain>
    </source>
</reference>
<name>A0A379MR51_9BACT</name>
<dbReference type="Pfam" id="PF01817">
    <property type="entry name" value="CM_2"/>
    <property type="match status" value="1"/>
</dbReference>
<dbReference type="RefSeq" id="WP_027290137.1">
    <property type="nucleotide sequence ID" value="NZ_UGVL01000001.1"/>
</dbReference>
<dbReference type="AlphaFoldDB" id="A0A379MR51"/>
<dbReference type="Gene3D" id="1.20.59.10">
    <property type="entry name" value="Chorismate mutase"/>
    <property type="match status" value="1"/>
</dbReference>
<evidence type="ECO:0000313" key="5">
    <source>
        <dbReference type="Proteomes" id="UP000255233"/>
    </source>
</evidence>
<dbReference type="InterPro" id="IPR052899">
    <property type="entry name" value="Class-I_DAHP_synthase"/>
</dbReference>
<gene>
    <name evidence="4" type="primary">aroF_1</name>
    <name evidence="4" type="ORF">NCTC11190_01222</name>
</gene>
<dbReference type="Gene3D" id="3.20.20.70">
    <property type="entry name" value="Aldolase class I"/>
    <property type="match status" value="1"/>
</dbReference>
<dbReference type="GO" id="GO:0016740">
    <property type="term" value="F:transferase activity"/>
    <property type="evidence" value="ECO:0007669"/>
    <property type="project" value="UniProtKB-KW"/>
</dbReference>
<dbReference type="OrthoDB" id="9780456at2"/>
<dbReference type="InterPro" id="IPR002701">
    <property type="entry name" value="CM_II_prokaryot"/>
</dbReference>
<evidence type="ECO:0000256" key="2">
    <source>
        <dbReference type="ARBA" id="ARBA00022679"/>
    </source>
</evidence>
<dbReference type="Proteomes" id="UP000255233">
    <property type="component" value="Unassembled WGS sequence"/>
</dbReference>
<organism evidence="4 5">
    <name type="scientific">Rikenella microfusus</name>
    <dbReference type="NCBI Taxonomy" id="28139"/>
    <lineage>
        <taxon>Bacteria</taxon>
        <taxon>Pseudomonadati</taxon>
        <taxon>Bacteroidota</taxon>
        <taxon>Bacteroidia</taxon>
        <taxon>Bacteroidales</taxon>
        <taxon>Rikenellaceae</taxon>
        <taxon>Rikenella</taxon>
    </lineage>
</organism>
<evidence type="ECO:0000256" key="1">
    <source>
        <dbReference type="ARBA" id="ARBA00012404"/>
    </source>
</evidence>